<feature type="signal peptide" evidence="1">
    <location>
        <begin position="1"/>
        <end position="19"/>
    </location>
</feature>
<keyword evidence="1" id="KW-0732">Signal</keyword>
<accession>A0AAE1LL16</accession>
<dbReference type="Proteomes" id="UP001219518">
    <property type="component" value="Unassembled WGS sequence"/>
</dbReference>
<proteinExistence type="predicted"/>
<keyword evidence="3" id="KW-1185">Reference proteome</keyword>
<dbReference type="EMBL" id="JAHWGI010001146">
    <property type="protein sequence ID" value="KAK3923435.1"/>
    <property type="molecule type" value="Genomic_DNA"/>
</dbReference>
<sequence length="89" mass="10401">MFVLLYFGLMLMPFPFMTSIESLYEIFSPFTVEALPLHLTFVTQLLPLRSPVSKLYFVKEMTHGEWNLWKVIVVAATCQPMNLIRMIDL</sequence>
<evidence type="ECO:0000256" key="1">
    <source>
        <dbReference type="SAM" id="SignalP"/>
    </source>
</evidence>
<name>A0AAE1LL16_9NEOP</name>
<evidence type="ECO:0000313" key="2">
    <source>
        <dbReference type="EMBL" id="KAK3923435.1"/>
    </source>
</evidence>
<dbReference type="AlphaFoldDB" id="A0AAE1LL16"/>
<feature type="chain" id="PRO_5042174224" evidence="1">
    <location>
        <begin position="20"/>
        <end position="89"/>
    </location>
</feature>
<organism evidence="2 3">
    <name type="scientific">Frankliniella fusca</name>
    <dbReference type="NCBI Taxonomy" id="407009"/>
    <lineage>
        <taxon>Eukaryota</taxon>
        <taxon>Metazoa</taxon>
        <taxon>Ecdysozoa</taxon>
        <taxon>Arthropoda</taxon>
        <taxon>Hexapoda</taxon>
        <taxon>Insecta</taxon>
        <taxon>Pterygota</taxon>
        <taxon>Neoptera</taxon>
        <taxon>Paraneoptera</taxon>
        <taxon>Thysanoptera</taxon>
        <taxon>Terebrantia</taxon>
        <taxon>Thripoidea</taxon>
        <taxon>Thripidae</taxon>
        <taxon>Frankliniella</taxon>
    </lineage>
</organism>
<protein>
    <submittedName>
        <fullName evidence="2">Glutamyl-tRNA reductase</fullName>
    </submittedName>
</protein>
<reference evidence="2" key="1">
    <citation type="submission" date="2021-07" db="EMBL/GenBank/DDBJ databases">
        <authorList>
            <person name="Catto M.A."/>
            <person name="Jacobson A."/>
            <person name="Kennedy G."/>
            <person name="Labadie P."/>
            <person name="Hunt B.G."/>
            <person name="Srinivasan R."/>
        </authorList>
    </citation>
    <scope>NUCLEOTIDE SEQUENCE</scope>
    <source>
        <strain evidence="2">PL_HMW_Pooled</strain>
        <tissue evidence="2">Head</tissue>
    </source>
</reference>
<comment type="caution">
    <text evidence="2">The sequence shown here is derived from an EMBL/GenBank/DDBJ whole genome shotgun (WGS) entry which is preliminary data.</text>
</comment>
<evidence type="ECO:0000313" key="3">
    <source>
        <dbReference type="Proteomes" id="UP001219518"/>
    </source>
</evidence>
<reference evidence="2" key="2">
    <citation type="journal article" date="2023" name="BMC Genomics">
        <title>Pest status, molecular evolution, and epigenetic factors derived from the genome assembly of Frankliniella fusca, a thysanopteran phytovirus vector.</title>
        <authorList>
            <person name="Catto M.A."/>
            <person name="Labadie P.E."/>
            <person name="Jacobson A.L."/>
            <person name="Kennedy G.G."/>
            <person name="Srinivasan R."/>
            <person name="Hunt B.G."/>
        </authorList>
    </citation>
    <scope>NUCLEOTIDE SEQUENCE</scope>
    <source>
        <strain evidence="2">PL_HMW_Pooled</strain>
    </source>
</reference>
<gene>
    <name evidence="2" type="ORF">KUF71_012125</name>
</gene>